<sequence>MSNKNNRSVYRRKDGKWANKKDKSSKASSLHTTQEEAQQAARQNLQNQGGGELKTMGRNGRIRSKDTIAPGNDPYPPKDTEN</sequence>
<feature type="compositionally biased region" description="Basic and acidic residues" evidence="1">
    <location>
        <begin position="11"/>
        <end position="25"/>
    </location>
</feature>
<gene>
    <name evidence="2" type="ORF">J6I44_05060</name>
</gene>
<dbReference type="Pfam" id="PF09954">
    <property type="entry name" value="DUF2188"/>
    <property type="match status" value="1"/>
</dbReference>
<feature type="compositionally biased region" description="Low complexity" evidence="1">
    <location>
        <begin position="35"/>
        <end position="47"/>
    </location>
</feature>
<evidence type="ECO:0000313" key="2">
    <source>
        <dbReference type="EMBL" id="MCW9706208.1"/>
    </source>
</evidence>
<dbReference type="RefSeq" id="WP_265764914.1">
    <property type="nucleotide sequence ID" value="NZ_JAGGJA010000003.1"/>
</dbReference>
<protein>
    <submittedName>
        <fullName evidence="2">DUF2188 domain-containing protein</fullName>
    </submittedName>
</protein>
<evidence type="ECO:0000256" key="1">
    <source>
        <dbReference type="SAM" id="MobiDB-lite"/>
    </source>
</evidence>
<name>A0ABT3PKD5_9BACT</name>
<proteinExistence type="predicted"/>
<dbReference type="Proteomes" id="UP001207918">
    <property type="component" value="Unassembled WGS sequence"/>
</dbReference>
<keyword evidence="3" id="KW-1185">Reference proteome</keyword>
<feature type="region of interest" description="Disordered" evidence="1">
    <location>
        <begin position="1"/>
        <end position="82"/>
    </location>
</feature>
<dbReference type="EMBL" id="JAGGJA010000003">
    <property type="protein sequence ID" value="MCW9706208.1"/>
    <property type="molecule type" value="Genomic_DNA"/>
</dbReference>
<dbReference type="InterPro" id="IPR018691">
    <property type="entry name" value="DUF2188"/>
</dbReference>
<evidence type="ECO:0000313" key="3">
    <source>
        <dbReference type="Proteomes" id="UP001207918"/>
    </source>
</evidence>
<accession>A0ABT3PKD5</accession>
<organism evidence="2 3">
    <name type="scientific">Fodinibius salsisoli</name>
    <dbReference type="NCBI Taxonomy" id="2820877"/>
    <lineage>
        <taxon>Bacteria</taxon>
        <taxon>Pseudomonadati</taxon>
        <taxon>Balneolota</taxon>
        <taxon>Balneolia</taxon>
        <taxon>Balneolales</taxon>
        <taxon>Balneolaceae</taxon>
        <taxon>Fodinibius</taxon>
    </lineage>
</organism>
<reference evidence="2 3" key="1">
    <citation type="submission" date="2021-03" db="EMBL/GenBank/DDBJ databases">
        <title>Aliifodinibius sp. nov., a new bacterium isolated from saline soil.</title>
        <authorList>
            <person name="Galisteo C."/>
            <person name="De La Haba R."/>
            <person name="Sanchez-Porro C."/>
            <person name="Ventosa A."/>
        </authorList>
    </citation>
    <scope>NUCLEOTIDE SEQUENCE [LARGE SCALE GENOMIC DNA]</scope>
    <source>
        <strain evidence="2 3">1BSP15-2V2</strain>
    </source>
</reference>
<comment type="caution">
    <text evidence="2">The sequence shown here is derived from an EMBL/GenBank/DDBJ whole genome shotgun (WGS) entry which is preliminary data.</text>
</comment>